<feature type="region of interest" description="Disordered" evidence="2">
    <location>
        <begin position="107"/>
        <end position="131"/>
    </location>
</feature>
<dbReference type="Gene3D" id="2.60.450.10">
    <property type="entry name" value="Lipopolysaccharide (LPS) transport protein A like domain"/>
    <property type="match status" value="1"/>
</dbReference>
<keyword evidence="1 3" id="KW-0732">Signal</keyword>
<dbReference type="GO" id="GO:0015920">
    <property type="term" value="P:lipopolysaccharide transport"/>
    <property type="evidence" value="ECO:0007669"/>
    <property type="project" value="TreeGrafter"/>
</dbReference>
<dbReference type="GO" id="GO:0030288">
    <property type="term" value="C:outer membrane-bounded periplasmic space"/>
    <property type="evidence" value="ECO:0007669"/>
    <property type="project" value="TreeGrafter"/>
</dbReference>
<dbReference type="InterPro" id="IPR005653">
    <property type="entry name" value="OstA-like_N"/>
</dbReference>
<evidence type="ECO:0000256" key="2">
    <source>
        <dbReference type="SAM" id="MobiDB-lite"/>
    </source>
</evidence>
<evidence type="ECO:0000259" key="4">
    <source>
        <dbReference type="Pfam" id="PF03968"/>
    </source>
</evidence>
<gene>
    <name evidence="5" type="ORF">DPRO_0332</name>
</gene>
<dbReference type="InterPro" id="IPR052037">
    <property type="entry name" value="LPS_export_LptA"/>
</dbReference>
<dbReference type="RefSeq" id="WP_097010510.1">
    <property type="nucleotide sequence ID" value="NZ_LT907975.1"/>
</dbReference>
<name>A0A2C8F3V0_9BACT</name>
<dbReference type="PANTHER" id="PTHR36504:SF1">
    <property type="entry name" value="LIPOPOLYSACCHARIDE EXPORT SYSTEM PROTEIN LPTA"/>
    <property type="match status" value="1"/>
</dbReference>
<dbReference type="OrthoDB" id="5453241at2"/>
<keyword evidence="6" id="KW-1185">Reference proteome</keyword>
<evidence type="ECO:0000313" key="5">
    <source>
        <dbReference type="EMBL" id="SOB57211.1"/>
    </source>
</evidence>
<feature type="signal peptide" evidence="3">
    <location>
        <begin position="1"/>
        <end position="26"/>
    </location>
</feature>
<reference evidence="6" key="1">
    <citation type="submission" date="2017-09" db="EMBL/GenBank/DDBJ databases">
        <authorList>
            <person name="Regsiter A."/>
            <person name="William W."/>
        </authorList>
    </citation>
    <scope>NUCLEOTIDE SEQUENCE [LARGE SCALE GENOMIC DNA]</scope>
    <source>
        <strain evidence="6">500-1</strain>
    </source>
</reference>
<dbReference type="Gene3D" id="2.30.30.40">
    <property type="entry name" value="SH3 Domains"/>
    <property type="match status" value="1"/>
</dbReference>
<dbReference type="GO" id="GO:0017089">
    <property type="term" value="F:glycolipid transfer activity"/>
    <property type="evidence" value="ECO:0007669"/>
    <property type="project" value="TreeGrafter"/>
</dbReference>
<protein>
    <submittedName>
        <fullName evidence="5">Lipopolysaccharide transport periplasmic protein LptA</fullName>
    </submittedName>
</protein>
<feature type="chain" id="PRO_5012180467" evidence="3">
    <location>
        <begin position="27"/>
        <end position="275"/>
    </location>
</feature>
<dbReference type="AlphaFoldDB" id="A0A2C8F3V0"/>
<dbReference type="Proteomes" id="UP000219215">
    <property type="component" value="Chromosome DPRO"/>
</dbReference>
<evidence type="ECO:0000256" key="3">
    <source>
        <dbReference type="SAM" id="SignalP"/>
    </source>
</evidence>
<feature type="domain" description="Organic solvent tolerance-like N-terminal" evidence="4">
    <location>
        <begin position="139"/>
        <end position="249"/>
    </location>
</feature>
<sequence length="275" mass="29737">MQIMRIVHVVLCSFLLLFCSFGFAMAQDWGEIREATANLNVRDKRSPQGEHVVTLAKKQRVKVDFLKDDWYAIFNLNEKVRDLNNAVGYANAAYLVPVSGAGKESSGVSGTGEIKSGVSAQPEKAKSSGGLEATGAPVKITSDRMIYDEAKKTVSFVGNVVAIHGKLTLWSEKLTAFLTTTQGSSLTSDSIDRIVAEGNVRAEKGTSKGSCGKLTYYVSSQLLKMEDNPKLQDGSNSLSGNVINFYARENRSEVVGGDGKRVRAVFMTPEGVKVP</sequence>
<evidence type="ECO:0000313" key="6">
    <source>
        <dbReference type="Proteomes" id="UP000219215"/>
    </source>
</evidence>
<evidence type="ECO:0000256" key="1">
    <source>
        <dbReference type="ARBA" id="ARBA00022729"/>
    </source>
</evidence>
<proteinExistence type="predicted"/>
<dbReference type="PANTHER" id="PTHR36504">
    <property type="entry name" value="LIPOPOLYSACCHARIDE EXPORT SYSTEM PROTEIN LPTA"/>
    <property type="match status" value="1"/>
</dbReference>
<dbReference type="KEGG" id="pprf:DPRO_0332"/>
<organism evidence="5 6">
    <name type="scientific">Pseudodesulfovibrio profundus</name>
    <dbReference type="NCBI Taxonomy" id="57320"/>
    <lineage>
        <taxon>Bacteria</taxon>
        <taxon>Pseudomonadati</taxon>
        <taxon>Thermodesulfobacteriota</taxon>
        <taxon>Desulfovibrionia</taxon>
        <taxon>Desulfovibrionales</taxon>
        <taxon>Desulfovibrionaceae</taxon>
    </lineage>
</organism>
<dbReference type="EMBL" id="LT907975">
    <property type="protein sequence ID" value="SOB57211.1"/>
    <property type="molecule type" value="Genomic_DNA"/>
</dbReference>
<accession>A0A2C8F3V0</accession>
<dbReference type="Pfam" id="PF03968">
    <property type="entry name" value="LptD_N"/>
    <property type="match status" value="1"/>
</dbReference>
<dbReference type="GO" id="GO:0009279">
    <property type="term" value="C:cell outer membrane"/>
    <property type="evidence" value="ECO:0007669"/>
    <property type="project" value="TreeGrafter"/>
</dbReference>